<feature type="domain" description="F-box" evidence="2">
    <location>
        <begin position="40"/>
        <end position="80"/>
    </location>
</feature>
<reference evidence="3 4" key="1">
    <citation type="submission" date="2012-08" db="EMBL/GenBank/DDBJ databases">
        <title>Oryza genome evolution.</title>
        <authorList>
            <person name="Wing R.A."/>
        </authorList>
    </citation>
    <scope>NUCLEOTIDE SEQUENCE</scope>
</reference>
<feature type="compositionally biased region" description="Basic residues" evidence="1">
    <location>
        <begin position="10"/>
        <end position="32"/>
    </location>
</feature>
<evidence type="ECO:0000259" key="2">
    <source>
        <dbReference type="SMART" id="SM00256"/>
    </source>
</evidence>
<keyword evidence="4" id="KW-1185">Reference proteome</keyword>
<evidence type="ECO:0000313" key="3">
    <source>
        <dbReference type="EnsemblPlants" id="LPERR01G03860.1"/>
    </source>
</evidence>
<evidence type="ECO:0000313" key="4">
    <source>
        <dbReference type="Proteomes" id="UP000032180"/>
    </source>
</evidence>
<dbReference type="Proteomes" id="UP000032180">
    <property type="component" value="Chromosome 1"/>
</dbReference>
<dbReference type="SMART" id="SM00256">
    <property type="entry name" value="FBOX"/>
    <property type="match status" value="1"/>
</dbReference>
<dbReference type="Pfam" id="PF08268">
    <property type="entry name" value="FBA_3"/>
    <property type="match status" value="1"/>
</dbReference>
<evidence type="ECO:0000256" key="1">
    <source>
        <dbReference type="SAM" id="MobiDB-lite"/>
    </source>
</evidence>
<dbReference type="AlphaFoldDB" id="A0A0D9UX58"/>
<accession>A0A0D9UX58</accession>
<dbReference type="Gene3D" id="1.20.1280.50">
    <property type="match status" value="1"/>
</dbReference>
<proteinExistence type="predicted"/>
<dbReference type="PANTHER" id="PTHR31672:SF2">
    <property type="entry name" value="F-BOX DOMAIN-CONTAINING PROTEIN"/>
    <property type="match status" value="1"/>
</dbReference>
<dbReference type="InterPro" id="IPR001810">
    <property type="entry name" value="F-box_dom"/>
</dbReference>
<reference evidence="3" key="3">
    <citation type="submission" date="2015-04" db="UniProtKB">
        <authorList>
            <consortium name="EnsemblPlants"/>
        </authorList>
    </citation>
    <scope>IDENTIFICATION</scope>
</reference>
<dbReference type="PANTHER" id="PTHR31672">
    <property type="entry name" value="BNACNNG10540D PROTEIN"/>
    <property type="match status" value="1"/>
</dbReference>
<dbReference type="InterPro" id="IPR036047">
    <property type="entry name" value="F-box-like_dom_sf"/>
</dbReference>
<dbReference type="eggNOG" id="ENOG502R3BF">
    <property type="taxonomic scope" value="Eukaryota"/>
</dbReference>
<dbReference type="HOGENOM" id="CLU_011979_0_0_1"/>
<dbReference type="Pfam" id="PF00646">
    <property type="entry name" value="F-box"/>
    <property type="match status" value="1"/>
</dbReference>
<dbReference type="SUPFAM" id="SSF81383">
    <property type="entry name" value="F-box domain"/>
    <property type="match status" value="1"/>
</dbReference>
<protein>
    <recommendedName>
        <fullName evidence="2">F-box domain-containing protein</fullName>
    </recommendedName>
</protein>
<reference evidence="4" key="2">
    <citation type="submission" date="2013-12" db="EMBL/GenBank/DDBJ databases">
        <authorList>
            <person name="Yu Y."/>
            <person name="Lee S."/>
            <person name="de Baynast K."/>
            <person name="Wissotski M."/>
            <person name="Liu L."/>
            <person name="Talag J."/>
            <person name="Goicoechea J."/>
            <person name="Angelova A."/>
            <person name="Jetty R."/>
            <person name="Kudrna D."/>
            <person name="Golser W."/>
            <person name="Rivera L."/>
            <person name="Zhang J."/>
            <person name="Wing R."/>
        </authorList>
    </citation>
    <scope>NUCLEOTIDE SEQUENCE</scope>
</reference>
<dbReference type="Gramene" id="LPERR01G03860.1">
    <property type="protein sequence ID" value="LPERR01G03860.1"/>
    <property type="gene ID" value="LPERR01G03860"/>
</dbReference>
<dbReference type="STRING" id="77586.A0A0D9UX58"/>
<sequence>MAAAVTERRIRSKKRKATEAKKRRVRSRKRKACGGGVVRLPDHVVAEVLVRLPARSLARLRCACRSWNAEISSPGFQDRHHALSAAKLAFLPSAPRHTNFNLTIQSRNGRPRQWLTYCHDCPRTIGSNPCHGLVLLWRLCGDEEHYYSVYNPTTGDILHLPSPHQPDRAVGIGFHAAAREFKVVAIRIVVQLGELHAIVLTIGDARGWRRPAASTTSIGFTGDEYDDVRIERERAVFADGRLHWILTTKYLDKGPHSIVSFSLADESLCLIPQPPFATADLVPFDLNAVHFGRLSMNSGVRSESHEMVSVPVGTTIAELGGRLCMVRDVRHMAAGGGGGLLFEIWKLQDYETRSWTLDYRVDLKPAAAGRRRDDDRLTAPWLVMPLMYLDDDAGGGFRPGEGKKEKRKLLLATTAHEAHVYDPDSGTLRTVASFAGAGDSWEDGSLRVMLYQESLVRFPGLKQGKGEVEFVRLEV</sequence>
<dbReference type="EnsemblPlants" id="LPERR01G03860.1">
    <property type="protein sequence ID" value="LPERR01G03860.1"/>
    <property type="gene ID" value="LPERR01G03860"/>
</dbReference>
<organism evidence="3 4">
    <name type="scientific">Leersia perrieri</name>
    <dbReference type="NCBI Taxonomy" id="77586"/>
    <lineage>
        <taxon>Eukaryota</taxon>
        <taxon>Viridiplantae</taxon>
        <taxon>Streptophyta</taxon>
        <taxon>Embryophyta</taxon>
        <taxon>Tracheophyta</taxon>
        <taxon>Spermatophyta</taxon>
        <taxon>Magnoliopsida</taxon>
        <taxon>Liliopsida</taxon>
        <taxon>Poales</taxon>
        <taxon>Poaceae</taxon>
        <taxon>BOP clade</taxon>
        <taxon>Oryzoideae</taxon>
        <taxon>Oryzeae</taxon>
        <taxon>Oryzinae</taxon>
        <taxon>Leersia</taxon>
    </lineage>
</organism>
<dbReference type="CDD" id="cd22157">
    <property type="entry name" value="F-box_AtFBW1-like"/>
    <property type="match status" value="1"/>
</dbReference>
<dbReference type="InterPro" id="IPR013187">
    <property type="entry name" value="F-box-assoc_dom_typ3"/>
</dbReference>
<name>A0A0D9UX58_9ORYZ</name>
<dbReference type="InterPro" id="IPR050796">
    <property type="entry name" value="SCF_F-box_component"/>
</dbReference>
<feature type="region of interest" description="Disordered" evidence="1">
    <location>
        <begin position="1"/>
        <end position="32"/>
    </location>
</feature>